<dbReference type="STRING" id="408657.SAMN04487995_1122"/>
<dbReference type="SUPFAM" id="SSF53822">
    <property type="entry name" value="Periplasmic binding protein-like I"/>
    <property type="match status" value="1"/>
</dbReference>
<proteinExistence type="predicted"/>
<sequence>MEIQFDIDFKESAPKYMQIIKSLLLAIGKGKLKRGDKIPSINQLSEEYLLSRDTVEKAYKHLIKDGVLISVRGKGYFINRVDIETTSRILLVFNKISNYKKQIYNSFVENVGRNVIVDLHIHHSNINIFNNLIKNSLGEYDYYVIMPHFYENEEEAVKILNLIPAEKLILLDKDILENSPTKHSAVYQNFEKDILHALNEAIDLLQVYKKLILIFPTLIPYPKEIIKGFRLFCIQHQFEHEIMYETDENITVLKDAAYVIIEETDLVNLIKKCHEQQLVVGKDVGIISYNETPLKEILLDGITTISTDHDQMGKSAARLVMQNQTESIKNPFTLIRRKSL</sequence>
<dbReference type="GO" id="GO:0003677">
    <property type="term" value="F:DNA binding"/>
    <property type="evidence" value="ECO:0007669"/>
    <property type="project" value="UniProtKB-KW"/>
</dbReference>
<dbReference type="RefSeq" id="WP_090333141.1">
    <property type="nucleotide sequence ID" value="NZ_FNXY01000002.1"/>
</dbReference>
<dbReference type="Proteomes" id="UP000199532">
    <property type="component" value="Unassembled WGS sequence"/>
</dbReference>
<dbReference type="PANTHER" id="PTHR38445">
    <property type="entry name" value="HTH-TYPE TRANSCRIPTIONAL REPRESSOR YTRA"/>
    <property type="match status" value="1"/>
</dbReference>
<dbReference type="PROSITE" id="PS50949">
    <property type="entry name" value="HTH_GNTR"/>
    <property type="match status" value="1"/>
</dbReference>
<keyword evidence="6" id="KW-1185">Reference proteome</keyword>
<evidence type="ECO:0000256" key="3">
    <source>
        <dbReference type="ARBA" id="ARBA00023163"/>
    </source>
</evidence>
<evidence type="ECO:0000256" key="1">
    <source>
        <dbReference type="ARBA" id="ARBA00023015"/>
    </source>
</evidence>
<accession>A0A1H6RIC9</accession>
<dbReference type="AlphaFoldDB" id="A0A1H6RIC9"/>
<keyword evidence="2" id="KW-0238">DNA-binding</keyword>
<dbReference type="EMBL" id="FNXY01000002">
    <property type="protein sequence ID" value="SEI52277.1"/>
    <property type="molecule type" value="Genomic_DNA"/>
</dbReference>
<protein>
    <submittedName>
        <fullName evidence="5">Transcriptional regulator, GntR family</fullName>
    </submittedName>
</protein>
<dbReference type="InterPro" id="IPR046335">
    <property type="entry name" value="LacI/GalR-like_sensor"/>
</dbReference>
<keyword evidence="3" id="KW-0804">Transcription</keyword>
<dbReference type="CDD" id="cd07377">
    <property type="entry name" value="WHTH_GntR"/>
    <property type="match status" value="1"/>
</dbReference>
<dbReference type="Pfam" id="PF13377">
    <property type="entry name" value="Peripla_BP_3"/>
    <property type="match status" value="1"/>
</dbReference>
<evidence type="ECO:0000256" key="2">
    <source>
        <dbReference type="ARBA" id="ARBA00023125"/>
    </source>
</evidence>
<evidence type="ECO:0000313" key="6">
    <source>
        <dbReference type="Proteomes" id="UP000199532"/>
    </source>
</evidence>
<name>A0A1H6RIC9_9BACT</name>
<dbReference type="InterPro" id="IPR036390">
    <property type="entry name" value="WH_DNA-bd_sf"/>
</dbReference>
<dbReference type="InterPro" id="IPR028082">
    <property type="entry name" value="Peripla_BP_I"/>
</dbReference>
<gene>
    <name evidence="5" type="ORF">SAMN04487995_1122</name>
</gene>
<dbReference type="GO" id="GO:0003700">
    <property type="term" value="F:DNA-binding transcription factor activity"/>
    <property type="evidence" value="ECO:0007669"/>
    <property type="project" value="InterPro"/>
</dbReference>
<dbReference type="OrthoDB" id="742238at2"/>
<reference evidence="5 6" key="1">
    <citation type="submission" date="2016-10" db="EMBL/GenBank/DDBJ databases">
        <authorList>
            <person name="de Groot N.N."/>
        </authorList>
    </citation>
    <scope>NUCLEOTIDE SEQUENCE [LARGE SCALE GENOMIC DNA]</scope>
    <source>
        <strain evidence="5 6">DSM 19938</strain>
    </source>
</reference>
<dbReference type="InterPro" id="IPR000524">
    <property type="entry name" value="Tscrpt_reg_HTH_GntR"/>
</dbReference>
<feature type="domain" description="HTH gntR-type" evidence="4">
    <location>
        <begin position="13"/>
        <end position="81"/>
    </location>
</feature>
<evidence type="ECO:0000259" key="4">
    <source>
        <dbReference type="PROSITE" id="PS50949"/>
    </source>
</evidence>
<keyword evidence="1" id="KW-0805">Transcription regulation</keyword>
<dbReference type="Pfam" id="PF00392">
    <property type="entry name" value="GntR"/>
    <property type="match status" value="1"/>
</dbReference>
<dbReference type="SMART" id="SM00345">
    <property type="entry name" value="HTH_GNTR"/>
    <property type="match status" value="1"/>
</dbReference>
<organism evidence="5 6">
    <name type="scientific">Dyadobacter koreensis</name>
    <dbReference type="NCBI Taxonomy" id="408657"/>
    <lineage>
        <taxon>Bacteria</taxon>
        <taxon>Pseudomonadati</taxon>
        <taxon>Bacteroidota</taxon>
        <taxon>Cytophagia</taxon>
        <taxon>Cytophagales</taxon>
        <taxon>Spirosomataceae</taxon>
        <taxon>Dyadobacter</taxon>
    </lineage>
</organism>
<dbReference type="SUPFAM" id="SSF46785">
    <property type="entry name" value="Winged helix' DNA-binding domain"/>
    <property type="match status" value="1"/>
</dbReference>
<dbReference type="Gene3D" id="1.10.10.10">
    <property type="entry name" value="Winged helix-like DNA-binding domain superfamily/Winged helix DNA-binding domain"/>
    <property type="match status" value="1"/>
</dbReference>
<dbReference type="Gene3D" id="3.40.50.2300">
    <property type="match status" value="2"/>
</dbReference>
<dbReference type="PANTHER" id="PTHR38445:SF10">
    <property type="entry name" value="GNTR-FAMILY TRANSCRIPTIONAL REGULATOR"/>
    <property type="match status" value="1"/>
</dbReference>
<dbReference type="InterPro" id="IPR036388">
    <property type="entry name" value="WH-like_DNA-bd_sf"/>
</dbReference>
<evidence type="ECO:0000313" key="5">
    <source>
        <dbReference type="EMBL" id="SEI52277.1"/>
    </source>
</evidence>